<dbReference type="CDD" id="cd19542">
    <property type="entry name" value="CT_NRPS-like"/>
    <property type="match status" value="1"/>
</dbReference>
<evidence type="ECO:0000313" key="5">
    <source>
        <dbReference type="Proteomes" id="UP001479436"/>
    </source>
</evidence>
<dbReference type="InterPro" id="IPR045851">
    <property type="entry name" value="AMP-bd_C_sf"/>
</dbReference>
<dbReference type="Pfam" id="PF00550">
    <property type="entry name" value="PP-binding"/>
    <property type="match status" value="1"/>
</dbReference>
<dbReference type="InterPro" id="IPR023213">
    <property type="entry name" value="CAT-like_dom_sf"/>
</dbReference>
<dbReference type="InterPro" id="IPR010071">
    <property type="entry name" value="AA_adenyl_dom"/>
</dbReference>
<dbReference type="CDD" id="cd05918">
    <property type="entry name" value="A_NRPS_SidN3_like"/>
    <property type="match status" value="1"/>
</dbReference>
<keyword evidence="1" id="KW-0596">Phosphopantetheine</keyword>
<dbReference type="PANTHER" id="PTHR45398">
    <property type="match status" value="1"/>
</dbReference>
<dbReference type="InterPro" id="IPR001242">
    <property type="entry name" value="Condensation_dom"/>
</dbReference>
<comment type="caution">
    <text evidence="4">The sequence shown here is derived from an EMBL/GenBank/DDBJ whole genome shotgun (WGS) entry which is preliminary data.</text>
</comment>
<proteinExistence type="predicted"/>
<keyword evidence="5" id="KW-1185">Reference proteome</keyword>
<keyword evidence="2" id="KW-0597">Phosphoprotein</keyword>
<dbReference type="Pfam" id="PF00501">
    <property type="entry name" value="AMP-binding"/>
    <property type="match status" value="1"/>
</dbReference>
<dbReference type="Proteomes" id="UP001479436">
    <property type="component" value="Unassembled WGS sequence"/>
</dbReference>
<dbReference type="PROSITE" id="PS50075">
    <property type="entry name" value="CARRIER"/>
    <property type="match status" value="1"/>
</dbReference>
<evidence type="ECO:0000256" key="2">
    <source>
        <dbReference type="ARBA" id="ARBA00022553"/>
    </source>
</evidence>
<dbReference type="Gene3D" id="3.30.559.10">
    <property type="entry name" value="Chloramphenicol acetyltransferase-like domain"/>
    <property type="match status" value="2"/>
</dbReference>
<dbReference type="PANTHER" id="PTHR45398:SF1">
    <property type="entry name" value="ENZYME, PUTATIVE (JCVI)-RELATED"/>
    <property type="match status" value="1"/>
</dbReference>
<reference evidence="4 5" key="1">
    <citation type="submission" date="2023-04" db="EMBL/GenBank/DDBJ databases">
        <title>Genome of Basidiobolus ranarum AG-B5.</title>
        <authorList>
            <person name="Stajich J.E."/>
            <person name="Carter-House D."/>
            <person name="Gryganskyi A."/>
        </authorList>
    </citation>
    <scope>NUCLEOTIDE SEQUENCE [LARGE SCALE GENOMIC DNA]</scope>
    <source>
        <strain evidence="4 5">AG-B5</strain>
    </source>
</reference>
<dbReference type="SUPFAM" id="SSF56801">
    <property type="entry name" value="Acetyl-CoA synthetase-like"/>
    <property type="match status" value="1"/>
</dbReference>
<dbReference type="NCBIfam" id="TIGR01733">
    <property type="entry name" value="AA-adenyl-dom"/>
    <property type="match status" value="1"/>
</dbReference>
<evidence type="ECO:0000256" key="1">
    <source>
        <dbReference type="ARBA" id="ARBA00022450"/>
    </source>
</evidence>
<dbReference type="PROSITE" id="PS00455">
    <property type="entry name" value="AMP_BINDING"/>
    <property type="match status" value="1"/>
</dbReference>
<dbReference type="Gene3D" id="3.40.50.980">
    <property type="match status" value="2"/>
</dbReference>
<dbReference type="InterPro" id="IPR036736">
    <property type="entry name" value="ACP-like_sf"/>
</dbReference>
<dbReference type="EMBL" id="JASJQH010007646">
    <property type="protein sequence ID" value="KAK9703357.1"/>
    <property type="molecule type" value="Genomic_DNA"/>
</dbReference>
<dbReference type="SUPFAM" id="SSF47336">
    <property type="entry name" value="ACP-like"/>
    <property type="match status" value="1"/>
</dbReference>
<gene>
    <name evidence="4" type="ORF">K7432_010783</name>
</gene>
<dbReference type="CDD" id="cd19534">
    <property type="entry name" value="E_NRPS"/>
    <property type="match status" value="1"/>
</dbReference>
<dbReference type="InterPro" id="IPR010060">
    <property type="entry name" value="NRPS_synth"/>
</dbReference>
<accession>A0ABR2VUZ0</accession>
<dbReference type="NCBIfam" id="TIGR01720">
    <property type="entry name" value="NRPS-para261"/>
    <property type="match status" value="1"/>
</dbReference>
<dbReference type="Gene3D" id="2.30.38.10">
    <property type="entry name" value="Luciferase, Domain 3"/>
    <property type="match status" value="1"/>
</dbReference>
<evidence type="ECO:0000313" key="4">
    <source>
        <dbReference type="EMBL" id="KAK9703357.1"/>
    </source>
</evidence>
<protein>
    <recommendedName>
        <fullName evidence="3">Carrier domain-containing protein</fullName>
    </recommendedName>
</protein>
<dbReference type="Pfam" id="PF00668">
    <property type="entry name" value="Condensation"/>
    <property type="match status" value="2"/>
</dbReference>
<sequence>MSLMNSSSLSVCQFPRLLDVENTQTAKINSFRIARTKAISLSLVYEHPALKELVAIDKSILYASWVILLHYYTGNPDVAFGVNIHSPQLCEKGVNNLYIFQSTFGHETDSLPVATWLKQIADTRFTHEGPYCLYNENLTKINTCVIFSDQEKSLDAQNLEFAICIEGNRSEESINLQLTFADNYLQQDQGLLLIEQFLHVAQTLINNLDSPLGALNWTSDREKYLFLTEWQKDTSDYNDDTCIHYLFESQVKDSPDNVALQFEDKELITYSELNRRANRLAHSLILWGVVPDEVVALCIEKSIDMIVGILAVLKAGAAYVPLDAEYPRERIEFILEDTKAKICITTKDQESMFLAWSDLHLVLMDRSDLALDNAPESDPIVPELISSNLCYLIFTSGSTGKPKGVMLEHRSVVNYAIAHQKILNLTPDDRFLQFSNYTFDASILDIFVNLITGSRICLASKSNLLTNLSKMACLMKVTAAQLTTTVAALLNPKEVPTLKLLQQGGEMLTKNVRNAWAGEVKFYNGYGPTETTVYAIVNNLVKQSTSCTNIGWPMGRNKVYILNDKLELIPLGAVGELCIGGPQLARGYLNRPKLTEKSFVCSPFSAGERLYKSGDLGRFNPDGSITILGRKDNQVKLNGLRIEIEEIEYALNESIHVSRASVRLLNKESTKNKALVAFLTFESTISEGEAISIIQDEYLSALVEVQDLVRKKLPQYMVPTVWIPLTRMPVNTSGKVDFKMLEMLYRSGNFKRDVKEVTDSPSSPMEKLLQEVWSDVLNVEKSSIGTGNSFYHLGGDSISAIQISSQCRQKGVEVSVHSILQHPTIHQLVNYTQFTPFALEKQKIEEIHDEGTDIPLTPIQHQFFEVMQPNIHHFHLSWLVRMRHSIETPALKEALYKLISHHDILRARFSCENGSWRQWLASNEQSNTQVQQARIYNIEELKANISQVQQRINIETGPVSSFILYDLPSGKQLMFMTIHHYIIDLVSWRIIWEDLERLLNGQSLPYKTLSFRNWSKHLKTHAESLNSEDWPKNIAIQPLNIDTSKLSLNTMETVNTLSFTLDSEHTDLLFGRSNDAYSTEAVDIMLSALSASYCETFNVNSITIATEGHGREPWDDSLDISRTVGWFTSIYPITIESNPEDTIIDVLKQTKDTRRTIPNNGFTYGLLRYLNKEQSSSYSSDSMQVGFNYFGRFQYLEKSDSLFQEVDNEYTVDLNMCGPKWRRMNAIEVEVTIQRNHLCASISYSNELHQDTQINQWLQSWRRNMMEIIAICANKKERELTVSDIPLLNLNGCQLDKLMRHISTHYGDDLVQNIEDLYPCSPIQEGLIIGNIRSASFYHVQDIYNLPCGVDSDRLLSAWKSTIRDLPILRTVFITNPHTATIPGTFLQIILRHFYIEISHIFTDNEENDIRLKRYLEDDITQGFPLGKPNIRLCLMHGVRNRMIISRHHAINDGWSDKITMAVLDATYNNFTRPGFIPYKNYISFCIQEGESFNNEKASDYWATYLADIQPCNFPKLGNMGPHVKCLQFSSNCEIPTQILKDFSQKSGITILTLLQAAWGLILRPYYEKDDFIYGIITNGRNIPMKHIDQVVGPCINTLPFRIQYNEDDTVLHWLRGIHQHTISRIPFENCALQRIKQWCRLTENSVEFDAILNFQMPAKDSVELDSKHLVTFEAEQIIEPTEYRLCLNAWTENEKLCFRLDYNQDTLTNKLASCLLDRLNVVIVAIIGVDNEVKMGCIPAMSSTESDLIKSFTTNKLQMKERFEDFHTNVVGKSIASEEASLRDDRT</sequence>
<dbReference type="SUPFAM" id="SSF52777">
    <property type="entry name" value="CoA-dependent acyltransferases"/>
    <property type="match status" value="5"/>
</dbReference>
<dbReference type="InterPro" id="IPR009081">
    <property type="entry name" value="PP-bd_ACP"/>
</dbReference>
<evidence type="ECO:0000259" key="3">
    <source>
        <dbReference type="PROSITE" id="PS50075"/>
    </source>
</evidence>
<dbReference type="InterPro" id="IPR020845">
    <property type="entry name" value="AMP-binding_CS"/>
</dbReference>
<feature type="domain" description="Carrier" evidence="3">
    <location>
        <begin position="760"/>
        <end position="836"/>
    </location>
</feature>
<dbReference type="InterPro" id="IPR000873">
    <property type="entry name" value="AMP-dep_synth/lig_dom"/>
</dbReference>
<dbReference type="Gene3D" id="1.10.1200.10">
    <property type="entry name" value="ACP-like"/>
    <property type="match status" value="1"/>
</dbReference>
<dbReference type="Gene3D" id="3.30.300.30">
    <property type="match status" value="1"/>
</dbReference>
<dbReference type="Gene3D" id="3.30.559.30">
    <property type="entry name" value="Nonribosomal peptide synthetase, condensation domain"/>
    <property type="match status" value="3"/>
</dbReference>
<name>A0ABR2VUZ0_9FUNG</name>
<organism evidence="4 5">
    <name type="scientific">Basidiobolus ranarum</name>
    <dbReference type="NCBI Taxonomy" id="34480"/>
    <lineage>
        <taxon>Eukaryota</taxon>
        <taxon>Fungi</taxon>
        <taxon>Fungi incertae sedis</taxon>
        <taxon>Zoopagomycota</taxon>
        <taxon>Entomophthoromycotina</taxon>
        <taxon>Basidiobolomycetes</taxon>
        <taxon>Basidiobolales</taxon>
        <taxon>Basidiobolaceae</taxon>
        <taxon>Basidiobolus</taxon>
    </lineage>
</organism>